<evidence type="ECO:0000256" key="7">
    <source>
        <dbReference type="SAM" id="MobiDB-lite"/>
    </source>
</evidence>
<evidence type="ECO:0000256" key="6">
    <source>
        <dbReference type="PROSITE-ProRule" id="PRU10137"/>
    </source>
</evidence>
<dbReference type="GO" id="GO:0003677">
    <property type="term" value="F:DNA binding"/>
    <property type="evidence" value="ECO:0007669"/>
    <property type="project" value="UniProtKB-KW"/>
</dbReference>
<protein>
    <submittedName>
        <fullName evidence="9">Recombinase family protein</fullName>
    </submittedName>
</protein>
<keyword evidence="4" id="KW-0233">DNA recombination</keyword>
<evidence type="ECO:0000259" key="8">
    <source>
        <dbReference type="PROSITE" id="PS51736"/>
    </source>
</evidence>
<gene>
    <name evidence="9" type="ORF">D8S82_33195</name>
</gene>
<dbReference type="PANTHER" id="PTHR30461">
    <property type="entry name" value="DNA-INVERTASE FROM LAMBDOID PROPHAGE"/>
    <property type="match status" value="1"/>
</dbReference>
<keyword evidence="10" id="KW-1185">Reference proteome</keyword>
<proteinExistence type="inferred from homology"/>
<reference evidence="9 10" key="1">
    <citation type="submission" date="2018-10" db="EMBL/GenBank/DDBJ databases">
        <title>Draft genome of Mycobacterium hodleri strain B.</title>
        <authorList>
            <person name="Amande T.J."/>
            <person name="Mcgenity T.J."/>
        </authorList>
    </citation>
    <scope>NUCLEOTIDE SEQUENCE [LARGE SCALE GENOMIC DNA]</scope>
    <source>
        <strain evidence="9 10">B</strain>
    </source>
</reference>
<accession>A0A544VQG0</accession>
<evidence type="ECO:0000256" key="1">
    <source>
        <dbReference type="ARBA" id="ARBA00009913"/>
    </source>
</evidence>
<dbReference type="Pfam" id="PF00239">
    <property type="entry name" value="Resolvase"/>
    <property type="match status" value="1"/>
</dbReference>
<dbReference type="GO" id="GO:0015074">
    <property type="term" value="P:DNA integration"/>
    <property type="evidence" value="ECO:0007669"/>
    <property type="project" value="UniProtKB-KW"/>
</dbReference>
<dbReference type="InterPro" id="IPR009057">
    <property type="entry name" value="Homeodomain-like_sf"/>
</dbReference>
<feature type="region of interest" description="Disordered" evidence="7">
    <location>
        <begin position="202"/>
        <end position="225"/>
    </location>
</feature>
<organism evidence="9 10">
    <name type="scientific">Mycolicibacterium hodleri</name>
    <dbReference type="NCBI Taxonomy" id="49897"/>
    <lineage>
        <taxon>Bacteria</taxon>
        <taxon>Bacillati</taxon>
        <taxon>Actinomycetota</taxon>
        <taxon>Actinomycetes</taxon>
        <taxon>Mycobacteriales</taxon>
        <taxon>Mycobacteriaceae</taxon>
        <taxon>Mycolicibacterium</taxon>
    </lineage>
</organism>
<feature type="active site" description="O-(5'-phospho-DNA)-serine intermediate" evidence="5 6">
    <location>
        <position position="10"/>
    </location>
</feature>
<dbReference type="FunFam" id="3.40.50.1390:FF:000001">
    <property type="entry name" value="DNA recombinase"/>
    <property type="match status" value="1"/>
</dbReference>
<dbReference type="EMBL" id="VIFX01000093">
    <property type="protein sequence ID" value="TQR82231.1"/>
    <property type="molecule type" value="Genomic_DNA"/>
</dbReference>
<evidence type="ECO:0000256" key="3">
    <source>
        <dbReference type="ARBA" id="ARBA00023125"/>
    </source>
</evidence>
<evidence type="ECO:0000256" key="5">
    <source>
        <dbReference type="PIRSR" id="PIRSR606118-50"/>
    </source>
</evidence>
<dbReference type="Pfam" id="PF02796">
    <property type="entry name" value="HTH_7"/>
    <property type="match status" value="1"/>
</dbReference>
<dbReference type="InterPro" id="IPR006119">
    <property type="entry name" value="Resolv_N"/>
</dbReference>
<evidence type="ECO:0000313" key="9">
    <source>
        <dbReference type="EMBL" id="TQR82231.1"/>
    </source>
</evidence>
<dbReference type="SUPFAM" id="SSF53041">
    <property type="entry name" value="Resolvase-like"/>
    <property type="match status" value="1"/>
</dbReference>
<evidence type="ECO:0000313" key="10">
    <source>
        <dbReference type="Proteomes" id="UP000315759"/>
    </source>
</evidence>
<keyword evidence="3" id="KW-0238">DNA-binding</keyword>
<comment type="caution">
    <text evidence="9">The sequence shown here is derived from an EMBL/GenBank/DDBJ whole genome shotgun (WGS) entry which is preliminary data.</text>
</comment>
<dbReference type="InterPro" id="IPR006118">
    <property type="entry name" value="Recombinase_CS"/>
</dbReference>
<dbReference type="CDD" id="cd00569">
    <property type="entry name" value="HTH_Hin_like"/>
    <property type="match status" value="1"/>
</dbReference>
<dbReference type="CDD" id="cd03768">
    <property type="entry name" value="SR_ResInv"/>
    <property type="match status" value="1"/>
</dbReference>
<dbReference type="PROSITE" id="PS00397">
    <property type="entry name" value="RECOMBINASES_1"/>
    <property type="match status" value="1"/>
</dbReference>
<keyword evidence="2" id="KW-0229">DNA integration</keyword>
<dbReference type="InterPro" id="IPR006120">
    <property type="entry name" value="Resolvase_HTH_dom"/>
</dbReference>
<name>A0A544VQG0_9MYCO</name>
<sequence>MTLLGYARVSTLHQSPDMQVKALTDAGAERIWTERMSGARDDRPELAALLAYARRGDVLMVWRLDRLGRSLPHLLTIASDLQDRGVELRSLTEVIDTTTPGGRLIFHVFGAVAEFERAIAAERTAAGVAAARAAGRHPGRPGLTADTAAAVQALDRAGTPRAQIARTLGISRSSVYRSLAAPADDAAPARRTFAGRLDISIPVEFDDPPSEAEMAGWEGRVSEED</sequence>
<dbReference type="Proteomes" id="UP000315759">
    <property type="component" value="Unassembled WGS sequence"/>
</dbReference>
<dbReference type="AlphaFoldDB" id="A0A544VQG0"/>
<dbReference type="SMART" id="SM00857">
    <property type="entry name" value="Resolvase"/>
    <property type="match status" value="1"/>
</dbReference>
<feature type="domain" description="Resolvase/invertase-type recombinase catalytic" evidence="8">
    <location>
        <begin position="2"/>
        <end position="135"/>
    </location>
</feature>
<dbReference type="PROSITE" id="PS00398">
    <property type="entry name" value="RECOMBINASES_2"/>
    <property type="match status" value="1"/>
</dbReference>
<dbReference type="InterPro" id="IPR050639">
    <property type="entry name" value="SSR_resolvase"/>
</dbReference>
<dbReference type="Gene3D" id="1.10.10.60">
    <property type="entry name" value="Homeodomain-like"/>
    <property type="match status" value="1"/>
</dbReference>
<dbReference type="GO" id="GO:0000150">
    <property type="term" value="F:DNA strand exchange activity"/>
    <property type="evidence" value="ECO:0007669"/>
    <property type="project" value="InterPro"/>
</dbReference>
<evidence type="ECO:0000256" key="4">
    <source>
        <dbReference type="ARBA" id="ARBA00023172"/>
    </source>
</evidence>
<dbReference type="PROSITE" id="PS51736">
    <property type="entry name" value="RECOMBINASES_3"/>
    <property type="match status" value="1"/>
</dbReference>
<dbReference type="PANTHER" id="PTHR30461:SF2">
    <property type="entry name" value="SERINE RECOMBINASE PINE-RELATED"/>
    <property type="match status" value="1"/>
</dbReference>
<evidence type="ECO:0000256" key="2">
    <source>
        <dbReference type="ARBA" id="ARBA00022908"/>
    </source>
</evidence>
<comment type="similarity">
    <text evidence="1">Belongs to the site-specific recombinase resolvase family.</text>
</comment>
<dbReference type="SUPFAM" id="SSF46689">
    <property type="entry name" value="Homeodomain-like"/>
    <property type="match status" value="1"/>
</dbReference>
<dbReference type="InterPro" id="IPR036162">
    <property type="entry name" value="Resolvase-like_N_sf"/>
</dbReference>
<dbReference type="Gene3D" id="3.40.50.1390">
    <property type="entry name" value="Resolvase, N-terminal catalytic domain"/>
    <property type="match status" value="1"/>
</dbReference>